<dbReference type="InterPro" id="IPR029063">
    <property type="entry name" value="SAM-dependent_MTases_sf"/>
</dbReference>
<evidence type="ECO:0000313" key="5">
    <source>
        <dbReference type="Proteomes" id="UP000032544"/>
    </source>
</evidence>
<dbReference type="AlphaFoldDB" id="A0A0D8J7R2"/>
<dbReference type="Proteomes" id="UP000032544">
    <property type="component" value="Unassembled WGS sequence"/>
</dbReference>
<gene>
    <name evidence="4" type="ORF">LH29_23125</name>
</gene>
<accession>A0A0D8J7R2</accession>
<dbReference type="PROSITE" id="PS00092">
    <property type="entry name" value="N6_MTASE"/>
    <property type="match status" value="1"/>
</dbReference>
<dbReference type="EMBL" id="JRHC01000008">
    <property type="protein sequence ID" value="KJF41833.1"/>
    <property type="molecule type" value="Genomic_DNA"/>
</dbReference>
<dbReference type="GO" id="GO:0003676">
    <property type="term" value="F:nucleic acid binding"/>
    <property type="evidence" value="ECO:0007669"/>
    <property type="project" value="InterPro"/>
</dbReference>
<keyword evidence="1" id="KW-0489">Methyltransferase</keyword>
<sequence>MAHNSYLFVFNRSFEKTDISKGELISLLELQQKDVLIRTKTVEELTSEGNRISFNNQIFVDENKDFTYIIFLSQSAIVLSSFKFDIKDIIRRSGYIHSCGKFLFISKWADLQIDDILEDVTSFCKKENEWHNTVFYKKTENEVNNKLDSLLIDDRRYHIGNDSFNIASNNLQSKLNSVESSLKLKPNEEHIFIFLEKGKVHDYSALSELYEDRNVIDYGVCYLSEYKKDNPIHEMDNLKELKPFWAGIFTTPHRLMNAMLNIAKVEKDSIVLDPFCHTGTLAIEASQMGCKVIASDLFGTNGAKDNYDFFCNGAQNFNSIIGEITEHLNNVTLTKQFQALIPENIKLNAQGLPETTGDVNDRIKSLSERLYYYILRRYSMENLRGAELGVEGQRDFVNNYIRPFQEDKYEPGFSMFGKQLELFENEFAITGEPIVSFDNNNKKYFTDSYYTSKRVGYINNCFRTDYPIFLKNNICGNIESYGIEESSINAVVTDPPYGYGEGLEMNEVRDIYSSLIDKSITWLKSGGYLVFCALDKVKTGRTRDLLFTEDILDIVNIVAKRRKVNFIMHDILLTSDHLKNVYYWKSNYALNRTIISVQIIK</sequence>
<dbReference type="STRING" id="1544798.LH29_23125"/>
<dbReference type="InterPro" id="IPR002052">
    <property type="entry name" value="DNA_methylase_N6_adenine_CS"/>
</dbReference>
<protein>
    <recommendedName>
        <fullName evidence="3">Ribosomal RNA large subunit methyltransferase K/L-like methyltransferase domain-containing protein</fullName>
    </recommendedName>
</protein>
<dbReference type="PRINTS" id="PR00507">
    <property type="entry name" value="N12N6MTFRASE"/>
</dbReference>
<dbReference type="GO" id="GO:0008168">
    <property type="term" value="F:methyltransferase activity"/>
    <property type="evidence" value="ECO:0007669"/>
    <property type="project" value="UniProtKB-KW"/>
</dbReference>
<comment type="caution">
    <text evidence="4">The sequence shown here is derived from an EMBL/GenBank/DDBJ whole genome shotgun (WGS) entry which is preliminary data.</text>
</comment>
<dbReference type="GO" id="GO:0005737">
    <property type="term" value="C:cytoplasm"/>
    <property type="evidence" value="ECO:0007669"/>
    <property type="project" value="TreeGrafter"/>
</dbReference>
<dbReference type="InterPro" id="IPR000241">
    <property type="entry name" value="RlmKL-like_Mtase"/>
</dbReference>
<name>A0A0D8J7R2_9BACT</name>
<evidence type="ECO:0000313" key="4">
    <source>
        <dbReference type="EMBL" id="KJF41833.1"/>
    </source>
</evidence>
<dbReference type="PANTHER" id="PTHR13370">
    <property type="entry name" value="RNA METHYLASE-RELATED"/>
    <property type="match status" value="1"/>
</dbReference>
<dbReference type="Gene3D" id="3.40.50.150">
    <property type="entry name" value="Vaccinia Virus protein VP39"/>
    <property type="match status" value="2"/>
</dbReference>
<evidence type="ECO:0000256" key="2">
    <source>
        <dbReference type="ARBA" id="ARBA00022679"/>
    </source>
</evidence>
<evidence type="ECO:0000259" key="3">
    <source>
        <dbReference type="Pfam" id="PF01170"/>
    </source>
</evidence>
<feature type="domain" description="Ribosomal RNA large subunit methyltransferase K/L-like methyltransferase" evidence="3">
    <location>
        <begin position="255"/>
        <end position="294"/>
    </location>
</feature>
<dbReference type="PANTHER" id="PTHR13370:SF3">
    <property type="entry name" value="TRNA (GUANINE(10)-N2)-METHYLTRANSFERASE HOMOLOG"/>
    <property type="match status" value="1"/>
</dbReference>
<evidence type="ECO:0000256" key="1">
    <source>
        <dbReference type="ARBA" id="ARBA00022603"/>
    </source>
</evidence>
<keyword evidence="2" id="KW-0808">Transferase</keyword>
<dbReference type="SUPFAM" id="SSF53335">
    <property type="entry name" value="S-adenosyl-L-methionine-dependent methyltransferases"/>
    <property type="match status" value="1"/>
</dbReference>
<organism evidence="4 5">
    <name type="scientific">Draconibacterium sediminis</name>
    <dbReference type="NCBI Taxonomy" id="1544798"/>
    <lineage>
        <taxon>Bacteria</taxon>
        <taxon>Pseudomonadati</taxon>
        <taxon>Bacteroidota</taxon>
        <taxon>Bacteroidia</taxon>
        <taxon>Marinilabiliales</taxon>
        <taxon>Prolixibacteraceae</taxon>
        <taxon>Draconibacterium</taxon>
    </lineage>
</organism>
<keyword evidence="5" id="KW-1185">Reference proteome</keyword>
<dbReference type="Pfam" id="PF01170">
    <property type="entry name" value="UPF0020"/>
    <property type="match status" value="1"/>
</dbReference>
<proteinExistence type="predicted"/>
<dbReference type="GO" id="GO:0032259">
    <property type="term" value="P:methylation"/>
    <property type="evidence" value="ECO:0007669"/>
    <property type="project" value="UniProtKB-KW"/>
</dbReference>
<dbReference type="RefSeq" id="WP_045033504.1">
    <property type="nucleotide sequence ID" value="NZ_JRHC01000008.1"/>
</dbReference>
<dbReference type="OrthoDB" id="9800801at2"/>
<reference evidence="4 5" key="1">
    <citation type="submission" date="2014-09" db="EMBL/GenBank/DDBJ databases">
        <title>Draft Genome Sequence of Draconibacterium sp. JN14CK-3.</title>
        <authorList>
            <person name="Dong C."/>
            <person name="Lai Q."/>
            <person name="Shao Z."/>
        </authorList>
    </citation>
    <scope>NUCLEOTIDE SEQUENCE [LARGE SCALE GENOMIC DNA]</scope>
    <source>
        <strain evidence="4 5">JN14CK-3</strain>
    </source>
</reference>